<reference evidence="2 3" key="1">
    <citation type="submission" date="2024-01" db="EMBL/GenBank/DDBJ databases">
        <title>The genomes of 5 underutilized Papilionoideae crops provide insights into root nodulation and disease resistanc.</title>
        <authorList>
            <person name="Jiang F."/>
        </authorList>
    </citation>
    <scope>NUCLEOTIDE SEQUENCE [LARGE SCALE GENOMIC DNA]</scope>
    <source>
        <strain evidence="2">LVBAO_FW01</strain>
        <tissue evidence="2">Leaves</tissue>
    </source>
</reference>
<proteinExistence type="predicted"/>
<sequence length="96" mass="11186">MLPLLVLLGLPMRAEVVVLHPYSVVHQTRKQKYTDPATGLLLHWLNSPYLLKLIPMGFLNSYSRIIPNNLFRFDHGRFGISLRDFILKHPSYADYH</sequence>
<name>A0AAN9PQK5_CANGL</name>
<evidence type="ECO:0000313" key="3">
    <source>
        <dbReference type="Proteomes" id="UP001367508"/>
    </source>
</evidence>
<gene>
    <name evidence="2" type="ORF">VNO77_44013</name>
</gene>
<keyword evidence="3" id="KW-1185">Reference proteome</keyword>
<evidence type="ECO:0000256" key="1">
    <source>
        <dbReference type="SAM" id="SignalP"/>
    </source>
</evidence>
<organism evidence="2 3">
    <name type="scientific">Canavalia gladiata</name>
    <name type="common">Sword bean</name>
    <name type="synonym">Dolichos gladiatus</name>
    <dbReference type="NCBI Taxonomy" id="3824"/>
    <lineage>
        <taxon>Eukaryota</taxon>
        <taxon>Viridiplantae</taxon>
        <taxon>Streptophyta</taxon>
        <taxon>Embryophyta</taxon>
        <taxon>Tracheophyta</taxon>
        <taxon>Spermatophyta</taxon>
        <taxon>Magnoliopsida</taxon>
        <taxon>eudicotyledons</taxon>
        <taxon>Gunneridae</taxon>
        <taxon>Pentapetalae</taxon>
        <taxon>rosids</taxon>
        <taxon>fabids</taxon>
        <taxon>Fabales</taxon>
        <taxon>Fabaceae</taxon>
        <taxon>Papilionoideae</taxon>
        <taxon>50 kb inversion clade</taxon>
        <taxon>NPAAA clade</taxon>
        <taxon>indigoferoid/millettioid clade</taxon>
        <taxon>Phaseoleae</taxon>
        <taxon>Canavalia</taxon>
    </lineage>
</organism>
<accession>A0AAN9PQK5</accession>
<keyword evidence="1" id="KW-0732">Signal</keyword>
<dbReference type="AlphaFoldDB" id="A0AAN9PQK5"/>
<dbReference type="Proteomes" id="UP001367508">
    <property type="component" value="Unassembled WGS sequence"/>
</dbReference>
<evidence type="ECO:0008006" key="4">
    <source>
        <dbReference type="Google" id="ProtNLM"/>
    </source>
</evidence>
<dbReference type="EMBL" id="JAYMYQ010000011">
    <property type="protein sequence ID" value="KAK7306093.1"/>
    <property type="molecule type" value="Genomic_DNA"/>
</dbReference>
<feature type="chain" id="PRO_5043017338" description="Secreted protein" evidence="1">
    <location>
        <begin position="17"/>
        <end position="96"/>
    </location>
</feature>
<protein>
    <recommendedName>
        <fullName evidence="4">Secreted protein</fullName>
    </recommendedName>
</protein>
<evidence type="ECO:0000313" key="2">
    <source>
        <dbReference type="EMBL" id="KAK7306093.1"/>
    </source>
</evidence>
<feature type="signal peptide" evidence="1">
    <location>
        <begin position="1"/>
        <end position="16"/>
    </location>
</feature>
<comment type="caution">
    <text evidence="2">The sequence shown here is derived from an EMBL/GenBank/DDBJ whole genome shotgun (WGS) entry which is preliminary data.</text>
</comment>